<dbReference type="InterPro" id="IPR013106">
    <property type="entry name" value="Ig_V-set"/>
</dbReference>
<dbReference type="InterPro" id="IPR013098">
    <property type="entry name" value="Ig_I-set"/>
</dbReference>
<evidence type="ECO:0000256" key="1">
    <source>
        <dbReference type="SAM" id="SignalP"/>
    </source>
</evidence>
<dbReference type="PROSITE" id="PS50835">
    <property type="entry name" value="IG_LIKE"/>
    <property type="match status" value="2"/>
</dbReference>
<dbReference type="InterPro" id="IPR037448">
    <property type="entry name" value="Zig-8"/>
</dbReference>
<dbReference type="PANTHER" id="PTHR23279:SF3">
    <property type="entry name" value="DEFECTIVE PROBOSCIS EXTENSION RESPONSE 18"/>
    <property type="match status" value="1"/>
</dbReference>
<organism evidence="3 4">
    <name type="scientific">Cimex lectularius</name>
    <name type="common">Bed bug</name>
    <name type="synonym">Acanthia lectularia</name>
    <dbReference type="NCBI Taxonomy" id="79782"/>
    <lineage>
        <taxon>Eukaryota</taxon>
        <taxon>Metazoa</taxon>
        <taxon>Ecdysozoa</taxon>
        <taxon>Arthropoda</taxon>
        <taxon>Hexapoda</taxon>
        <taxon>Insecta</taxon>
        <taxon>Pterygota</taxon>
        <taxon>Neoptera</taxon>
        <taxon>Paraneoptera</taxon>
        <taxon>Hemiptera</taxon>
        <taxon>Heteroptera</taxon>
        <taxon>Panheteroptera</taxon>
        <taxon>Cimicomorpha</taxon>
        <taxon>Cimicidae</taxon>
        <taxon>Cimex</taxon>
    </lineage>
</organism>
<dbReference type="OMA" id="THDPYPF"/>
<dbReference type="Pfam" id="PF07686">
    <property type="entry name" value="V-set"/>
    <property type="match status" value="1"/>
</dbReference>
<dbReference type="InterPro" id="IPR003599">
    <property type="entry name" value="Ig_sub"/>
</dbReference>
<keyword evidence="1" id="KW-0732">Signal</keyword>
<feature type="signal peptide" evidence="1">
    <location>
        <begin position="1"/>
        <end position="17"/>
    </location>
</feature>
<dbReference type="KEGG" id="clec:106670984"/>
<name>A0A8I6SH21_CIMLE</name>
<dbReference type="EnsemblMetazoa" id="XM_024227397.1">
    <property type="protein sequence ID" value="XP_024083165.1"/>
    <property type="gene ID" value="LOC106670984"/>
</dbReference>
<dbReference type="InterPro" id="IPR007110">
    <property type="entry name" value="Ig-like_dom"/>
</dbReference>
<sequence length="298" mass="33369">MDVMLIILSICLHAYSAKEIDRNQDPNLDDLLKMLWMETTTQKSYGYPDRTTLSPPYFENGPNPVNNTVQLGAEITLHCKVNDLSEQMSVSWLKRHGDKLNLLSVGLEMYSSDTRFAPQFKAPNDWQLRLTPAEQADQGQYECQVSSHPPITQIFFLTVVVPELNIADERGLPIKNKFYNSGSTIELKCIISKVPEPTHLIMWRIGEKVLNYDTTRGGISVKTDISDDGALSRLFIANSNQHDSGNYTCSLGELAHSSVAVVVLNGEAPAAMHVGISHRLTACNIFWVLPFILLIYSR</sequence>
<feature type="chain" id="PRO_5035318472" description="Ig-like domain-containing protein" evidence="1">
    <location>
        <begin position="18"/>
        <end position="298"/>
    </location>
</feature>
<dbReference type="Proteomes" id="UP000494040">
    <property type="component" value="Unassembled WGS sequence"/>
</dbReference>
<dbReference type="InterPro" id="IPR003598">
    <property type="entry name" value="Ig_sub2"/>
</dbReference>
<feature type="domain" description="Ig-like" evidence="2">
    <location>
        <begin position="56"/>
        <end position="147"/>
    </location>
</feature>
<dbReference type="GeneID" id="106670984"/>
<protein>
    <recommendedName>
        <fullName evidence="2">Ig-like domain-containing protein</fullName>
    </recommendedName>
</protein>
<proteinExistence type="predicted"/>
<dbReference type="GO" id="GO:0050808">
    <property type="term" value="P:synapse organization"/>
    <property type="evidence" value="ECO:0007669"/>
    <property type="project" value="TreeGrafter"/>
</dbReference>
<feature type="domain" description="Ig-like" evidence="2">
    <location>
        <begin position="162"/>
        <end position="260"/>
    </location>
</feature>
<dbReference type="Gene3D" id="2.60.40.10">
    <property type="entry name" value="Immunoglobulins"/>
    <property type="match status" value="2"/>
</dbReference>
<dbReference type="InterPro" id="IPR013783">
    <property type="entry name" value="Ig-like_fold"/>
</dbReference>
<dbReference type="RefSeq" id="XP_024083165.1">
    <property type="nucleotide sequence ID" value="XM_024227397.1"/>
</dbReference>
<dbReference type="InterPro" id="IPR036179">
    <property type="entry name" value="Ig-like_dom_sf"/>
</dbReference>
<dbReference type="Pfam" id="PF07679">
    <property type="entry name" value="I-set"/>
    <property type="match status" value="1"/>
</dbReference>
<dbReference type="SUPFAM" id="SSF48726">
    <property type="entry name" value="Immunoglobulin"/>
    <property type="match status" value="2"/>
</dbReference>
<dbReference type="OrthoDB" id="6354602at2759"/>
<evidence type="ECO:0000313" key="3">
    <source>
        <dbReference type="EnsemblMetazoa" id="XP_024083165.1"/>
    </source>
</evidence>
<dbReference type="PANTHER" id="PTHR23279">
    <property type="entry name" value="DEFECTIVE PROBOSCIS EXTENSION RESPONSE DPR -RELATED"/>
    <property type="match status" value="1"/>
</dbReference>
<evidence type="ECO:0000259" key="2">
    <source>
        <dbReference type="PROSITE" id="PS50835"/>
    </source>
</evidence>
<accession>A0A8I6SH21</accession>
<dbReference type="SMART" id="SM00408">
    <property type="entry name" value="IGc2"/>
    <property type="match status" value="2"/>
</dbReference>
<dbReference type="SMART" id="SM00409">
    <property type="entry name" value="IG"/>
    <property type="match status" value="2"/>
</dbReference>
<dbReference type="GO" id="GO:0032589">
    <property type="term" value="C:neuron projection membrane"/>
    <property type="evidence" value="ECO:0007669"/>
    <property type="project" value="TreeGrafter"/>
</dbReference>
<evidence type="ECO:0000313" key="4">
    <source>
        <dbReference type="Proteomes" id="UP000494040"/>
    </source>
</evidence>
<reference evidence="3" key="1">
    <citation type="submission" date="2022-01" db="UniProtKB">
        <authorList>
            <consortium name="EnsemblMetazoa"/>
        </authorList>
    </citation>
    <scope>IDENTIFICATION</scope>
</reference>
<dbReference type="AlphaFoldDB" id="A0A8I6SH21"/>
<keyword evidence="4" id="KW-1185">Reference proteome</keyword>